<gene>
    <name evidence="2" type="ORF">P0Y53_10870</name>
</gene>
<dbReference type="InterPro" id="IPR033985">
    <property type="entry name" value="SusD-like_N"/>
</dbReference>
<dbReference type="InterPro" id="IPR011990">
    <property type="entry name" value="TPR-like_helical_dom_sf"/>
</dbReference>
<evidence type="ECO:0000259" key="1">
    <source>
        <dbReference type="Pfam" id="PF14322"/>
    </source>
</evidence>
<dbReference type="AlphaFoldDB" id="A0AAJ6BJ65"/>
<dbReference type="PROSITE" id="PS51257">
    <property type="entry name" value="PROKAR_LIPOPROTEIN"/>
    <property type="match status" value="1"/>
</dbReference>
<proteinExistence type="predicted"/>
<evidence type="ECO:0000313" key="2">
    <source>
        <dbReference type="EMBL" id="WEK38002.1"/>
    </source>
</evidence>
<dbReference type="Gene3D" id="2.20.20.130">
    <property type="match status" value="1"/>
</dbReference>
<accession>A0AAJ6BJ65</accession>
<dbReference type="Gene3D" id="1.25.40.900">
    <property type="match status" value="1"/>
</dbReference>
<name>A0AAJ6BJ65_9BACT</name>
<dbReference type="Pfam" id="PF14322">
    <property type="entry name" value="SusD-like_3"/>
    <property type="match status" value="1"/>
</dbReference>
<dbReference type="GO" id="GO:0009279">
    <property type="term" value="C:cell outer membrane"/>
    <property type="evidence" value="ECO:0007669"/>
    <property type="project" value="UniProtKB-SubCell"/>
</dbReference>
<evidence type="ECO:0000313" key="3">
    <source>
        <dbReference type="Proteomes" id="UP001220610"/>
    </source>
</evidence>
<dbReference type="SUPFAM" id="SSF48452">
    <property type="entry name" value="TPR-like"/>
    <property type="match status" value="1"/>
</dbReference>
<reference evidence="2" key="1">
    <citation type="submission" date="2023-03" db="EMBL/GenBank/DDBJ databases">
        <title>Andean soil-derived lignocellulolytic bacterial consortium as a source of novel taxa and putative plastic-active enzymes.</title>
        <authorList>
            <person name="Diaz-Garcia L."/>
            <person name="Chuvochina M."/>
            <person name="Feuerriegel G."/>
            <person name="Bunk B."/>
            <person name="Sproer C."/>
            <person name="Streit W.R."/>
            <person name="Rodriguez L.M."/>
            <person name="Overmann J."/>
            <person name="Jimenez D.J."/>
        </authorList>
    </citation>
    <scope>NUCLEOTIDE SEQUENCE</scope>
    <source>
        <strain evidence="2">MAG 7</strain>
    </source>
</reference>
<sequence>MKNIWLFTRIKLVLPVAFLILVSGCQKFLDQKMNKRDIIPQKLDDLQALLDNNESMNAKDPALLELLSDNYFISRENWEPYASTSEGQHYIWAGNALPNSVSWDFVYQFPVYISNVTLDQLEQVKIGQEEQQKYNAIKGGCLFHRAFGLWEIAQLFCRPFSIENASAPGIVLRTTANPNIRSTRVTVKETYDQIVNDLRTAVLLLPATSSFPTRPTKTAARAMLARVFLSMRDYDNAWKYADTALQEQSGLMDYNTLVPLKSPRIATFNKEVIFHSYCAPVGFLADYMARVDSTLYNSYNENDLRKIVFFRENASPNAGTYAFQGSYHGNGSASHVFTGLTTGELYLVISECLARKGIINEAMQYLNGLLVMRWNKDFPFQALIAADTVEALGLILSERRKELLFRGLRWSDIRRMNLEGANITLKRILGDSTYLLPPNDARSVMLIPWNEITRSEIEQNVR</sequence>
<protein>
    <submittedName>
        <fullName evidence="2">RagB/SusD family nutrient uptake outer membrane protein</fullName>
    </submittedName>
</protein>
<feature type="domain" description="SusD-like N-terminal" evidence="1">
    <location>
        <begin position="28"/>
        <end position="229"/>
    </location>
</feature>
<organism evidence="2 3">
    <name type="scientific">Candidatus Pseudobacter hemicellulosilyticus</name>
    <dbReference type="NCBI Taxonomy" id="3121375"/>
    <lineage>
        <taxon>Bacteria</taxon>
        <taxon>Pseudomonadati</taxon>
        <taxon>Bacteroidota</taxon>
        <taxon>Chitinophagia</taxon>
        <taxon>Chitinophagales</taxon>
        <taxon>Chitinophagaceae</taxon>
        <taxon>Pseudobacter</taxon>
    </lineage>
</organism>
<dbReference type="Proteomes" id="UP001220610">
    <property type="component" value="Chromosome"/>
</dbReference>
<dbReference type="Gene3D" id="1.25.40.390">
    <property type="match status" value="1"/>
</dbReference>
<dbReference type="EMBL" id="CP119311">
    <property type="protein sequence ID" value="WEK38002.1"/>
    <property type="molecule type" value="Genomic_DNA"/>
</dbReference>